<dbReference type="PANTHER" id="PTHR30160">
    <property type="entry name" value="TETRAACYLDISACCHARIDE 4'-KINASE-RELATED"/>
    <property type="match status" value="1"/>
</dbReference>
<proteinExistence type="predicted"/>
<gene>
    <name evidence="3" type="ORF">HF329_01645</name>
</gene>
<keyword evidence="1" id="KW-0328">Glycosyltransferase</keyword>
<reference evidence="4" key="1">
    <citation type="submission" date="2020-04" db="EMBL/GenBank/DDBJ databases">
        <authorList>
            <person name="Kittiwongwattana C."/>
        </authorList>
    </citation>
    <scope>NUCLEOTIDE SEQUENCE [LARGE SCALE GENOMIC DNA]</scope>
    <source>
        <strain evidence="4">1310</strain>
    </source>
</reference>
<dbReference type="RefSeq" id="WP_168802365.1">
    <property type="nucleotide sequence ID" value="NZ_CP051205.1"/>
</dbReference>
<evidence type="ECO:0000313" key="4">
    <source>
        <dbReference type="Proteomes" id="UP000502421"/>
    </source>
</evidence>
<evidence type="ECO:0000256" key="2">
    <source>
        <dbReference type="ARBA" id="ARBA00022679"/>
    </source>
</evidence>
<dbReference type="PANTHER" id="PTHR30160:SF1">
    <property type="entry name" value="LIPOPOLYSACCHARIDE 1,2-N-ACETYLGLUCOSAMINETRANSFERASE-RELATED"/>
    <property type="match status" value="1"/>
</dbReference>
<dbReference type="AlphaFoldDB" id="A0AAE6ZCJ4"/>
<dbReference type="InterPro" id="IPR002201">
    <property type="entry name" value="Glyco_trans_9"/>
</dbReference>
<accession>A0AAE6ZCJ4</accession>
<dbReference type="Gene3D" id="3.40.50.2000">
    <property type="entry name" value="Glycogen Phosphorylase B"/>
    <property type="match status" value="2"/>
</dbReference>
<dbReference type="GO" id="GO:0005829">
    <property type="term" value="C:cytosol"/>
    <property type="evidence" value="ECO:0007669"/>
    <property type="project" value="TreeGrafter"/>
</dbReference>
<protein>
    <submittedName>
        <fullName evidence="3">Glycosyltransferase family 9 protein</fullName>
    </submittedName>
</protein>
<dbReference type="Pfam" id="PF01075">
    <property type="entry name" value="Glyco_transf_9"/>
    <property type="match status" value="1"/>
</dbReference>
<dbReference type="GO" id="GO:0009244">
    <property type="term" value="P:lipopolysaccharide core region biosynthetic process"/>
    <property type="evidence" value="ECO:0007669"/>
    <property type="project" value="TreeGrafter"/>
</dbReference>
<dbReference type="EMBL" id="CP051205">
    <property type="protein sequence ID" value="QJB30079.1"/>
    <property type="molecule type" value="Genomic_DNA"/>
</dbReference>
<keyword evidence="2" id="KW-0808">Transferase</keyword>
<dbReference type="KEGG" id="coy:HF329_01645"/>
<organism evidence="3 4">
    <name type="scientific">Chitinophaga oryzae</name>
    <dbReference type="NCBI Taxonomy" id="2725414"/>
    <lineage>
        <taxon>Bacteria</taxon>
        <taxon>Pseudomonadati</taxon>
        <taxon>Bacteroidota</taxon>
        <taxon>Chitinophagia</taxon>
        <taxon>Chitinophagales</taxon>
        <taxon>Chitinophagaceae</taxon>
        <taxon>Chitinophaga</taxon>
    </lineage>
</organism>
<dbReference type="CDD" id="cd03789">
    <property type="entry name" value="GT9_LPS_heptosyltransferase"/>
    <property type="match status" value="1"/>
</dbReference>
<sequence length="339" mass="37608">MLQDVQRIIILRALKLGDLLCTVPAFRALRLAFPTAHITLAGLPWATAFQERFPHYIDELVTFPGYPGLPEQEPDAAAFDAFMQGRQQAGYDLALQLQGNGTIVNDIVKQWNARYTAGFVPAGETPPTPLFTTYPEDLHEIRRHLHLLEHIGIPATQTMLEFPLTSADRRAFEALALPAGDYEYVCIHPGASVPERRWPTAYFAAMADYLASEGWKVILTGTAQEKALTAEVKGYMRFPAIDLAGGTSLGCMAQLIRNCRALVCNCTGVSHIAAATATPSLVISMDGEPHRWAPLRHHLHCTIDWTRQPAMERIYHQCDELLARTSHREPVFKPAATPC</sequence>
<evidence type="ECO:0000313" key="3">
    <source>
        <dbReference type="EMBL" id="QJB30079.1"/>
    </source>
</evidence>
<dbReference type="GO" id="GO:0008713">
    <property type="term" value="F:ADP-heptose-lipopolysaccharide heptosyltransferase activity"/>
    <property type="evidence" value="ECO:0007669"/>
    <property type="project" value="TreeGrafter"/>
</dbReference>
<name>A0AAE6ZCJ4_9BACT</name>
<dbReference type="SUPFAM" id="SSF53756">
    <property type="entry name" value="UDP-Glycosyltransferase/glycogen phosphorylase"/>
    <property type="match status" value="1"/>
</dbReference>
<evidence type="ECO:0000256" key="1">
    <source>
        <dbReference type="ARBA" id="ARBA00022676"/>
    </source>
</evidence>
<dbReference type="Proteomes" id="UP000502421">
    <property type="component" value="Chromosome"/>
</dbReference>
<dbReference type="InterPro" id="IPR051199">
    <property type="entry name" value="LPS_LOS_Heptosyltrfase"/>
</dbReference>